<organism evidence="2 3">
    <name type="scientific">Baekduia soli</name>
    <dbReference type="NCBI Taxonomy" id="496014"/>
    <lineage>
        <taxon>Bacteria</taxon>
        <taxon>Bacillati</taxon>
        <taxon>Actinomycetota</taxon>
        <taxon>Thermoleophilia</taxon>
        <taxon>Solirubrobacterales</taxon>
        <taxon>Baekduiaceae</taxon>
        <taxon>Baekduia</taxon>
    </lineage>
</organism>
<dbReference type="KEGG" id="bsol:FSW04_02155"/>
<dbReference type="GO" id="GO:0016747">
    <property type="term" value="F:acyltransferase activity, transferring groups other than amino-acyl groups"/>
    <property type="evidence" value="ECO:0007669"/>
    <property type="project" value="InterPro"/>
</dbReference>
<dbReference type="PANTHER" id="PTHR42870">
    <property type="entry name" value="ACETYL-COA C-ACETYLTRANSFERASE"/>
    <property type="match status" value="1"/>
</dbReference>
<reference evidence="2 3" key="1">
    <citation type="journal article" date="2018" name="J. Microbiol.">
        <title>Baekduia soli gen. nov., sp. nov., a novel bacterium isolated from the soil of Baekdu Mountain and proposal of a novel family name, Baekduiaceae fam. nov.</title>
        <authorList>
            <person name="An D.S."/>
            <person name="Siddiqi M.Z."/>
            <person name="Kim K.H."/>
            <person name="Yu H.S."/>
            <person name="Im W.T."/>
        </authorList>
    </citation>
    <scope>NUCLEOTIDE SEQUENCE [LARGE SCALE GENOMIC DNA]</scope>
    <source>
        <strain evidence="2 3">BR7-21</strain>
    </source>
</reference>
<accession>A0A5B8U0K0</accession>
<dbReference type="PIRSF" id="PIRSF000429">
    <property type="entry name" value="Ac-CoA_Ac_transf"/>
    <property type="match status" value="1"/>
</dbReference>
<dbReference type="RefSeq" id="WP_146915768.1">
    <property type="nucleotide sequence ID" value="NZ_CP042430.1"/>
</dbReference>
<sequence>MSAAAPDAARRVAVVSSAQTSLRPGRADVQHIDLISEAVNRCLAGAGIAWPDIDFVIDSGSDVLDGRSISNCGFLGALGAHHKEESRVEEDGLWAALYGHLKISSGHSDVGLIVAYSKPSESDLDAFYWSQTEPFFQRPLGIGRATALGLQAGQYLAAGGHGEDVLAEVAAHDWAAAAGNPRLALADVPSRDDVAASAPVATPLRELMLSRPVDGAVAVLLATEEIARRSDTAPVFIDGLGCAMDEHMLAQREGGRLDACAAAAASAARMAGRADLRGIPLAEVSASSAAGELMVLEALGLADGPAVDLYRDGSPVAVNPSGGALPADPVMATGLIRLAEAAAQLSGRAGYGPAGAEAAVVHGSGGLGMQNHCVFVLGR</sequence>
<protein>
    <submittedName>
        <fullName evidence="2">3-ketoacyl-CoA thiolase</fullName>
    </submittedName>
</protein>
<gene>
    <name evidence="2" type="ORF">FSW04_02155</name>
</gene>
<feature type="domain" description="Thiolase C-terminal" evidence="1">
    <location>
        <begin position="243"/>
        <end position="379"/>
    </location>
</feature>
<evidence type="ECO:0000259" key="1">
    <source>
        <dbReference type="Pfam" id="PF22691"/>
    </source>
</evidence>
<evidence type="ECO:0000313" key="3">
    <source>
        <dbReference type="Proteomes" id="UP000321805"/>
    </source>
</evidence>
<dbReference type="OrthoDB" id="9785768at2"/>
<dbReference type="Proteomes" id="UP000321805">
    <property type="component" value="Chromosome"/>
</dbReference>
<proteinExistence type="predicted"/>
<evidence type="ECO:0000313" key="2">
    <source>
        <dbReference type="EMBL" id="QEC46498.1"/>
    </source>
</evidence>
<dbReference type="Gene3D" id="3.40.47.10">
    <property type="match status" value="1"/>
</dbReference>
<keyword evidence="3" id="KW-1185">Reference proteome</keyword>
<dbReference type="InterPro" id="IPR055140">
    <property type="entry name" value="Thiolase_C_2"/>
</dbReference>
<dbReference type="InterPro" id="IPR002155">
    <property type="entry name" value="Thiolase"/>
</dbReference>
<dbReference type="EMBL" id="CP042430">
    <property type="protein sequence ID" value="QEC46498.1"/>
    <property type="molecule type" value="Genomic_DNA"/>
</dbReference>
<dbReference type="SUPFAM" id="SSF53901">
    <property type="entry name" value="Thiolase-like"/>
    <property type="match status" value="2"/>
</dbReference>
<dbReference type="PANTHER" id="PTHR42870:SF1">
    <property type="entry name" value="NON-SPECIFIC LIPID-TRANSFER PROTEIN-LIKE 2"/>
    <property type="match status" value="1"/>
</dbReference>
<dbReference type="AlphaFoldDB" id="A0A5B8U0K0"/>
<dbReference type="Pfam" id="PF22691">
    <property type="entry name" value="Thiolase_C_1"/>
    <property type="match status" value="1"/>
</dbReference>
<dbReference type="InterPro" id="IPR016039">
    <property type="entry name" value="Thiolase-like"/>
</dbReference>
<name>A0A5B8U0K0_9ACTN</name>